<dbReference type="SUPFAM" id="SSF52058">
    <property type="entry name" value="L domain-like"/>
    <property type="match status" value="1"/>
</dbReference>
<gene>
    <name evidence="3" type="ORF">Bhyg_05665</name>
</gene>
<dbReference type="OrthoDB" id="676979at2759"/>
<evidence type="ECO:0000313" key="3">
    <source>
        <dbReference type="EMBL" id="KAJ6640733.1"/>
    </source>
</evidence>
<dbReference type="SMART" id="SM00369">
    <property type="entry name" value="LRR_TYP"/>
    <property type="match status" value="1"/>
</dbReference>
<evidence type="ECO:0000313" key="4">
    <source>
        <dbReference type="Proteomes" id="UP001151699"/>
    </source>
</evidence>
<evidence type="ECO:0000256" key="1">
    <source>
        <dbReference type="ARBA" id="ARBA00022614"/>
    </source>
</evidence>
<dbReference type="Proteomes" id="UP001151699">
    <property type="component" value="Chromosome B"/>
</dbReference>
<dbReference type="PANTHER" id="PTHR45712:SF22">
    <property type="entry name" value="INSULIN-LIKE GROWTH FACTOR-BINDING PROTEIN COMPLEX ACID LABILE SUBUNIT"/>
    <property type="match status" value="1"/>
</dbReference>
<sequence>MLLLVLNCGANAIVIKCSYELRKFYYCHGRVIDGGDTPEITEVLGAHVGNLTLQHVDSLRLVGQGLKVFPPNIHKIFPRTSKIDFGQNQITQVTNADINELRRLTELILSENRITELQSDLLRGMCYFKYLDVDNNQIEHVGYNFQFPERVGVPKTEPLEDWSVHKSPITSRDLYREKVFNEDFYDKMVLMDSRLSNLEKKLSNVIEYRIKKSENDQVSKEVEDEESYL</sequence>
<dbReference type="InterPro" id="IPR032675">
    <property type="entry name" value="LRR_dom_sf"/>
</dbReference>
<dbReference type="AlphaFoldDB" id="A0A9Q0MZB7"/>
<feature type="non-terminal residue" evidence="3">
    <location>
        <position position="229"/>
    </location>
</feature>
<evidence type="ECO:0000256" key="2">
    <source>
        <dbReference type="ARBA" id="ARBA00022737"/>
    </source>
</evidence>
<keyword evidence="2" id="KW-0677">Repeat</keyword>
<dbReference type="Gene3D" id="3.80.10.10">
    <property type="entry name" value="Ribonuclease Inhibitor"/>
    <property type="match status" value="1"/>
</dbReference>
<proteinExistence type="predicted"/>
<comment type="caution">
    <text evidence="3">The sequence shown here is derived from an EMBL/GenBank/DDBJ whole genome shotgun (WGS) entry which is preliminary data.</text>
</comment>
<dbReference type="PANTHER" id="PTHR45712">
    <property type="entry name" value="AGAP008170-PA"/>
    <property type="match status" value="1"/>
</dbReference>
<accession>A0A9Q0MZB7</accession>
<organism evidence="3 4">
    <name type="scientific">Pseudolycoriella hygida</name>
    <dbReference type="NCBI Taxonomy" id="35572"/>
    <lineage>
        <taxon>Eukaryota</taxon>
        <taxon>Metazoa</taxon>
        <taxon>Ecdysozoa</taxon>
        <taxon>Arthropoda</taxon>
        <taxon>Hexapoda</taxon>
        <taxon>Insecta</taxon>
        <taxon>Pterygota</taxon>
        <taxon>Neoptera</taxon>
        <taxon>Endopterygota</taxon>
        <taxon>Diptera</taxon>
        <taxon>Nematocera</taxon>
        <taxon>Sciaroidea</taxon>
        <taxon>Sciaridae</taxon>
        <taxon>Pseudolycoriella</taxon>
    </lineage>
</organism>
<protein>
    <submittedName>
        <fullName evidence="3">Uncharacterized protein</fullName>
    </submittedName>
</protein>
<dbReference type="InterPro" id="IPR003591">
    <property type="entry name" value="Leu-rich_rpt_typical-subtyp"/>
</dbReference>
<dbReference type="InterPro" id="IPR050333">
    <property type="entry name" value="SLRP"/>
</dbReference>
<keyword evidence="4" id="KW-1185">Reference proteome</keyword>
<dbReference type="EMBL" id="WJQU01000002">
    <property type="protein sequence ID" value="KAJ6640733.1"/>
    <property type="molecule type" value="Genomic_DNA"/>
</dbReference>
<name>A0A9Q0MZB7_9DIPT</name>
<reference evidence="3" key="1">
    <citation type="submission" date="2022-07" db="EMBL/GenBank/DDBJ databases">
        <authorList>
            <person name="Trinca V."/>
            <person name="Uliana J.V.C."/>
            <person name="Torres T.T."/>
            <person name="Ward R.J."/>
            <person name="Monesi N."/>
        </authorList>
    </citation>
    <scope>NUCLEOTIDE SEQUENCE</scope>
    <source>
        <strain evidence="3">HSMRA1968</strain>
        <tissue evidence="3">Whole embryos</tissue>
    </source>
</reference>
<keyword evidence="1" id="KW-0433">Leucine-rich repeat</keyword>